<comment type="caution">
    <text evidence="7">The sequence shown here is derived from an EMBL/GenBank/DDBJ whole genome shotgun (WGS) entry which is preliminary data.</text>
</comment>
<keyword evidence="8" id="KW-1185">Reference proteome</keyword>
<evidence type="ECO:0000256" key="6">
    <source>
        <dbReference type="ARBA" id="ARBA00029466"/>
    </source>
</evidence>
<keyword evidence="1" id="KW-0540">Nuclease</keyword>
<evidence type="ECO:0000256" key="4">
    <source>
        <dbReference type="ARBA" id="ARBA00022801"/>
    </source>
</evidence>
<dbReference type="RefSeq" id="WP_114442918.1">
    <property type="nucleotide sequence ID" value="NZ_QOZG01000036.1"/>
</dbReference>
<name>A0A368JWA2_9HYPH</name>
<keyword evidence="3" id="KW-0227">DNA damage</keyword>
<accession>A0A368JWA2</accession>
<organism evidence="7 8">
    <name type="scientific">Phyllobacterium salinisoli</name>
    <dbReference type="NCBI Taxonomy" id="1899321"/>
    <lineage>
        <taxon>Bacteria</taxon>
        <taxon>Pseudomonadati</taxon>
        <taxon>Pseudomonadota</taxon>
        <taxon>Alphaproteobacteria</taxon>
        <taxon>Hyphomicrobiales</taxon>
        <taxon>Phyllobacteriaceae</taxon>
        <taxon>Phyllobacterium</taxon>
    </lineage>
</organism>
<protein>
    <submittedName>
        <fullName evidence="7">Uncharacterized protein</fullName>
    </submittedName>
</protein>
<reference evidence="7 8" key="1">
    <citation type="submission" date="2018-07" db="EMBL/GenBank/DDBJ databases">
        <title>The draft genome of Phyllobacterium salinisoli.</title>
        <authorList>
            <person name="Liu L."/>
            <person name="Li L."/>
            <person name="Zhang X."/>
            <person name="Liang L."/>
        </authorList>
    </citation>
    <scope>NUCLEOTIDE SEQUENCE [LARGE SCALE GENOMIC DNA]</scope>
    <source>
        <strain evidence="7 8">LLAN61</strain>
    </source>
</reference>
<dbReference type="InterPro" id="IPR011335">
    <property type="entry name" value="Restrct_endonuc-II-like"/>
</dbReference>
<keyword evidence="5" id="KW-0234">DNA repair</keyword>
<comment type="similarity">
    <text evidence="6">Belongs to the Vsr family.</text>
</comment>
<dbReference type="AlphaFoldDB" id="A0A368JWA2"/>
<dbReference type="OrthoDB" id="9801520at2"/>
<dbReference type="EMBL" id="QOZG01000036">
    <property type="protein sequence ID" value="RCS21448.1"/>
    <property type="molecule type" value="Genomic_DNA"/>
</dbReference>
<keyword evidence="4" id="KW-0378">Hydrolase</keyword>
<gene>
    <name evidence="7" type="ORF">DUT91_23985</name>
</gene>
<dbReference type="SUPFAM" id="SSF52980">
    <property type="entry name" value="Restriction endonuclease-like"/>
    <property type="match status" value="1"/>
</dbReference>
<proteinExistence type="inferred from homology"/>
<dbReference type="Proteomes" id="UP000253420">
    <property type="component" value="Unassembled WGS sequence"/>
</dbReference>
<dbReference type="GO" id="GO:0006298">
    <property type="term" value="P:mismatch repair"/>
    <property type="evidence" value="ECO:0007669"/>
    <property type="project" value="InterPro"/>
</dbReference>
<dbReference type="GO" id="GO:0004519">
    <property type="term" value="F:endonuclease activity"/>
    <property type="evidence" value="ECO:0007669"/>
    <property type="project" value="UniProtKB-KW"/>
</dbReference>
<dbReference type="InterPro" id="IPR004603">
    <property type="entry name" value="DNA_mismatch_endonuc_vsr"/>
</dbReference>
<evidence type="ECO:0000313" key="8">
    <source>
        <dbReference type="Proteomes" id="UP000253420"/>
    </source>
</evidence>
<dbReference type="GO" id="GO:0016787">
    <property type="term" value="F:hydrolase activity"/>
    <property type="evidence" value="ECO:0007669"/>
    <property type="project" value="UniProtKB-KW"/>
</dbReference>
<evidence type="ECO:0000256" key="3">
    <source>
        <dbReference type="ARBA" id="ARBA00022763"/>
    </source>
</evidence>
<evidence type="ECO:0000256" key="2">
    <source>
        <dbReference type="ARBA" id="ARBA00022759"/>
    </source>
</evidence>
<evidence type="ECO:0000313" key="7">
    <source>
        <dbReference type="EMBL" id="RCS21448.1"/>
    </source>
</evidence>
<sequence>MADPLTKEQRSERMARIAGKDTRPEMAVRRLIHQMGYRYRLHVRSPSETLVSFAEMAAHRKKPKDAMALRNAVLYQAYFSKYLEWSYEQEVRAVNFEDYVEDVSGNKILYVPKRCVAAVISGANSSPQARNALQKAAQELGADFFVGKIGRSYPTPYLITGAGGGRVFADGEIVPPIAECAECAEPLRDKRDLCPWCSIDDAQRIEAASNNPFRILDHFELLGEYVEGYPAGPRKPYK</sequence>
<keyword evidence="2" id="KW-0255">Endonuclease</keyword>
<evidence type="ECO:0000256" key="5">
    <source>
        <dbReference type="ARBA" id="ARBA00023204"/>
    </source>
</evidence>
<dbReference type="Pfam" id="PF03852">
    <property type="entry name" value="Vsr"/>
    <property type="match status" value="1"/>
</dbReference>
<evidence type="ECO:0000256" key="1">
    <source>
        <dbReference type="ARBA" id="ARBA00022722"/>
    </source>
</evidence>